<reference evidence="2" key="1">
    <citation type="submission" date="2021-01" db="EMBL/GenBank/DDBJ databases">
        <title>Modified the classification status of verrucomicrobia.</title>
        <authorList>
            <person name="Feng X."/>
        </authorList>
    </citation>
    <scope>NUCLEOTIDE SEQUENCE</scope>
    <source>
        <strain evidence="2">KCTC 22041</strain>
    </source>
</reference>
<proteinExistence type="predicted"/>
<feature type="compositionally biased region" description="Polar residues" evidence="1">
    <location>
        <begin position="39"/>
        <end position="50"/>
    </location>
</feature>
<feature type="region of interest" description="Disordered" evidence="1">
    <location>
        <begin position="39"/>
        <end position="60"/>
    </location>
</feature>
<dbReference type="Proteomes" id="UP000603141">
    <property type="component" value="Unassembled WGS sequence"/>
</dbReference>
<evidence type="ECO:0000313" key="2">
    <source>
        <dbReference type="EMBL" id="MBK1883512.1"/>
    </source>
</evidence>
<dbReference type="EMBL" id="JAENIJ010000022">
    <property type="protein sequence ID" value="MBK1883512.1"/>
    <property type="molecule type" value="Genomic_DNA"/>
</dbReference>
<keyword evidence="3" id="KW-1185">Reference proteome</keyword>
<dbReference type="RefSeq" id="WP_200271732.1">
    <property type="nucleotide sequence ID" value="NZ_JAENIJ010000022.1"/>
</dbReference>
<organism evidence="2 3">
    <name type="scientific">Luteolibacter pohnpeiensis</name>
    <dbReference type="NCBI Taxonomy" id="454153"/>
    <lineage>
        <taxon>Bacteria</taxon>
        <taxon>Pseudomonadati</taxon>
        <taxon>Verrucomicrobiota</taxon>
        <taxon>Verrucomicrobiia</taxon>
        <taxon>Verrucomicrobiales</taxon>
        <taxon>Verrucomicrobiaceae</taxon>
        <taxon>Luteolibacter</taxon>
    </lineage>
</organism>
<evidence type="ECO:0000256" key="1">
    <source>
        <dbReference type="SAM" id="MobiDB-lite"/>
    </source>
</evidence>
<protein>
    <submittedName>
        <fullName evidence="2">Uncharacterized protein</fullName>
    </submittedName>
</protein>
<gene>
    <name evidence="2" type="ORF">JIN85_13880</name>
</gene>
<dbReference type="AlphaFoldDB" id="A0A934SC94"/>
<accession>A0A934SC94</accession>
<name>A0A934SC94_9BACT</name>
<sequence>MKLRVFILPAITLIAAGVILFGQKHSIGESARQLSQLREKLSQTTRSSVQETRRASRKPLVPVSPNEPIDWMKISGLMIDHTSPNLFGRQQLLALDQRIAAMTQEQLIRALEEIDTQDIPFDAVPLLGGKLMKALAQKDTGTALDLRFRDPFRESSPYLYLRSDEVLTDWAKKDPTAACNWLDHAIANGLMESTALDGSNPRLAQNEAILLSLFIGSNPSVAAKRLEALRPKQRYEAFTQLQSVNKLNHHSFDDQELAEFATLARNYLTPPEQTAQLMGSVTALAKSDGYEGVEAYFDTIQATPEEIGNGLNFIASGVLKISDSKQPPTVADLENFETWAAERTDASAAPAIARTLASSMPQDDSSFESFANAALEFSDHQDDDTALTNFLYLAKSWRNRDVASWLDAHVHDASRREQILSDIETSAPKP</sequence>
<comment type="caution">
    <text evidence="2">The sequence shown here is derived from an EMBL/GenBank/DDBJ whole genome shotgun (WGS) entry which is preliminary data.</text>
</comment>
<evidence type="ECO:0000313" key="3">
    <source>
        <dbReference type="Proteomes" id="UP000603141"/>
    </source>
</evidence>